<dbReference type="PANTHER" id="PTHR42707">
    <property type="entry name" value="ACYL-COA DEHYDROGENASE"/>
    <property type="match status" value="1"/>
</dbReference>
<feature type="region of interest" description="Disordered" evidence="4">
    <location>
        <begin position="1"/>
        <end position="40"/>
    </location>
</feature>
<dbReference type="Proteomes" id="UP000250266">
    <property type="component" value="Unassembled WGS sequence"/>
</dbReference>
<dbReference type="SUPFAM" id="SSF56645">
    <property type="entry name" value="Acyl-CoA dehydrogenase NM domain-like"/>
    <property type="match status" value="1"/>
</dbReference>
<keyword evidence="2" id="KW-0285">Flavoprotein</keyword>
<evidence type="ECO:0000256" key="4">
    <source>
        <dbReference type="SAM" id="MobiDB-lite"/>
    </source>
</evidence>
<dbReference type="InterPro" id="IPR036250">
    <property type="entry name" value="AcylCo_DH-like_C"/>
</dbReference>
<evidence type="ECO:0000259" key="5">
    <source>
        <dbReference type="Pfam" id="PF00441"/>
    </source>
</evidence>
<dbReference type="InterPro" id="IPR009100">
    <property type="entry name" value="AcylCoA_DH/oxidase_NM_dom_sf"/>
</dbReference>
<dbReference type="OrthoDB" id="10251155at2759"/>
<protein>
    <recommendedName>
        <fullName evidence="9">Acyl-CoA dehydrogenase/oxidase C-terminal</fullName>
    </recommendedName>
</protein>
<evidence type="ECO:0000259" key="6">
    <source>
        <dbReference type="Pfam" id="PF18158"/>
    </source>
</evidence>
<dbReference type="InterPro" id="IPR052904">
    <property type="entry name" value="Acyl-CoA_dehydrogenase-like"/>
</dbReference>
<dbReference type="PANTHER" id="PTHR42707:SF2">
    <property type="entry name" value="ACD11 DEHYDROGENASE"/>
    <property type="match status" value="1"/>
</dbReference>
<name>A0A8E2EK75_9PEZI</name>
<evidence type="ECO:0000313" key="8">
    <source>
        <dbReference type="Proteomes" id="UP000250266"/>
    </source>
</evidence>
<dbReference type="Pfam" id="PF00441">
    <property type="entry name" value="Acyl-CoA_dh_1"/>
    <property type="match status" value="1"/>
</dbReference>
<organism evidence="7 8">
    <name type="scientific">Lepidopterella palustris CBS 459.81</name>
    <dbReference type="NCBI Taxonomy" id="1314670"/>
    <lineage>
        <taxon>Eukaryota</taxon>
        <taxon>Fungi</taxon>
        <taxon>Dikarya</taxon>
        <taxon>Ascomycota</taxon>
        <taxon>Pezizomycotina</taxon>
        <taxon>Dothideomycetes</taxon>
        <taxon>Pleosporomycetidae</taxon>
        <taxon>Mytilinidiales</taxon>
        <taxon>Argynnaceae</taxon>
        <taxon>Lepidopterella</taxon>
    </lineage>
</organism>
<dbReference type="InterPro" id="IPR041504">
    <property type="entry name" value="AidB_N"/>
</dbReference>
<feature type="compositionally biased region" description="Polar residues" evidence="4">
    <location>
        <begin position="1"/>
        <end position="10"/>
    </location>
</feature>
<dbReference type="Gene3D" id="6.10.250.600">
    <property type="match status" value="1"/>
</dbReference>
<dbReference type="GO" id="GO:0003995">
    <property type="term" value="F:acyl-CoA dehydrogenase activity"/>
    <property type="evidence" value="ECO:0007669"/>
    <property type="project" value="TreeGrafter"/>
</dbReference>
<accession>A0A8E2EK75</accession>
<evidence type="ECO:0000256" key="2">
    <source>
        <dbReference type="ARBA" id="ARBA00022630"/>
    </source>
</evidence>
<feature type="domain" description="Acyl-CoA dehydrogenase/oxidase C-terminal" evidence="5">
    <location>
        <begin position="350"/>
        <end position="531"/>
    </location>
</feature>
<evidence type="ECO:0000256" key="3">
    <source>
        <dbReference type="ARBA" id="ARBA00022827"/>
    </source>
</evidence>
<evidence type="ECO:0000256" key="1">
    <source>
        <dbReference type="ARBA" id="ARBA00009347"/>
    </source>
</evidence>
<dbReference type="Gene3D" id="2.40.110.20">
    <property type="match status" value="1"/>
</dbReference>
<reference evidence="7 8" key="1">
    <citation type="journal article" date="2016" name="Nat. Commun.">
        <title>Ectomycorrhizal ecology is imprinted in the genome of the dominant symbiotic fungus Cenococcum geophilum.</title>
        <authorList>
            <consortium name="DOE Joint Genome Institute"/>
            <person name="Peter M."/>
            <person name="Kohler A."/>
            <person name="Ohm R.A."/>
            <person name="Kuo A."/>
            <person name="Krutzmann J."/>
            <person name="Morin E."/>
            <person name="Arend M."/>
            <person name="Barry K.W."/>
            <person name="Binder M."/>
            <person name="Choi C."/>
            <person name="Clum A."/>
            <person name="Copeland A."/>
            <person name="Grisel N."/>
            <person name="Haridas S."/>
            <person name="Kipfer T."/>
            <person name="LaButti K."/>
            <person name="Lindquist E."/>
            <person name="Lipzen A."/>
            <person name="Maire R."/>
            <person name="Meier B."/>
            <person name="Mihaltcheva S."/>
            <person name="Molinier V."/>
            <person name="Murat C."/>
            <person name="Poggeler S."/>
            <person name="Quandt C.A."/>
            <person name="Sperisen C."/>
            <person name="Tritt A."/>
            <person name="Tisserant E."/>
            <person name="Crous P.W."/>
            <person name="Henrissat B."/>
            <person name="Nehls U."/>
            <person name="Egli S."/>
            <person name="Spatafora J.W."/>
            <person name="Grigoriev I.V."/>
            <person name="Martin F.M."/>
        </authorList>
    </citation>
    <scope>NUCLEOTIDE SEQUENCE [LARGE SCALE GENOMIC DNA]</scope>
    <source>
        <strain evidence="7 8">CBS 459.81</strain>
    </source>
</reference>
<dbReference type="AlphaFoldDB" id="A0A8E2EK75"/>
<feature type="domain" description="Adaptive response protein AidB N-terminal" evidence="6">
    <location>
        <begin position="40"/>
        <end position="177"/>
    </location>
</feature>
<gene>
    <name evidence="7" type="ORF">K432DRAFT_378069</name>
</gene>
<keyword evidence="3" id="KW-0274">FAD</keyword>
<keyword evidence="8" id="KW-1185">Reference proteome</keyword>
<dbReference type="Pfam" id="PF18158">
    <property type="entry name" value="AidB_N"/>
    <property type="match status" value="1"/>
</dbReference>
<evidence type="ECO:0000313" key="7">
    <source>
        <dbReference type="EMBL" id="OCK85018.1"/>
    </source>
</evidence>
<comment type="similarity">
    <text evidence="1">Belongs to the acyl-CoA dehydrogenase family.</text>
</comment>
<dbReference type="Gene3D" id="1.20.140.10">
    <property type="entry name" value="Butyryl-CoA Dehydrogenase, subunit A, domain 3"/>
    <property type="match status" value="1"/>
</dbReference>
<sequence>MAKPSTSTSIPAWLKDEPTTHPTPPSSSRDGFFQPPPKLQNSFHEDEAYKRVFSFYIPPPLQTDLTPDLSRFGDLVLAPTTLAQTASAELHPPYLRAFDTWGRPSNTLVTSEGWRKLQDLGIREGIVAIAYENQYGAYSRLYQFLKYHLWAPSSAGVTCPSGMTDGAARLLATQLARVDIQLDETERKVFEAAYTHLTSRDPKESWTSGQWMTERQGGSDVRNTETQATFSPSFAQGASTLDADGLPLGAWSVSGFKWFSSATDSQMTILLAKTPSGALSAYFAPMRRRIPSPPFPHATGTAGLEPDSQTETELNGITIQRLKSKLGTRPVPTAELVLSDTRAYLLGAPGQGVKIISTLLNITRIHNSIQAMGSWGRGLAISRAFTLVRKVRGRLLVDVPGHMRTLAGESVEFRGMLHLAFFCVALLGVTETTALSTQGSATSAAVAAEQLCVDTDSAPYLLRLLTPISKALTARAAIAGLAECMESLGGVGYLENEDPEFNIARLYRDANVLSIWEGTTNVMADDVVRVLKGRNGGQVVEAVKAWLDKTVGAWESMEEWRAQAAVVRIVWEEIVEKVRRSSADELKVRGRDLVGGIGWIVGAVLLGEDARRYGDEVAGEVAKRWVARRGVEGGLEEDEGRDWRVDASWDRRIVFGDGEGVGRERARL</sequence>
<dbReference type="EMBL" id="KV744826">
    <property type="protein sequence ID" value="OCK85018.1"/>
    <property type="molecule type" value="Genomic_DNA"/>
</dbReference>
<dbReference type="SUPFAM" id="SSF47203">
    <property type="entry name" value="Acyl-CoA dehydrogenase C-terminal domain-like"/>
    <property type="match status" value="1"/>
</dbReference>
<dbReference type="InterPro" id="IPR009075">
    <property type="entry name" value="AcylCo_DH/oxidase_C"/>
</dbReference>
<evidence type="ECO:0008006" key="9">
    <source>
        <dbReference type="Google" id="ProtNLM"/>
    </source>
</evidence>
<proteinExistence type="inferred from homology"/>